<feature type="domain" description="BTB" evidence="1">
    <location>
        <begin position="33"/>
        <end position="100"/>
    </location>
</feature>
<evidence type="ECO:0000313" key="2">
    <source>
        <dbReference type="EMBL" id="KAF2094458.1"/>
    </source>
</evidence>
<dbReference type="OrthoDB" id="6359816at2759"/>
<dbReference type="PROSITE" id="PS50097">
    <property type="entry name" value="BTB"/>
    <property type="match status" value="1"/>
</dbReference>
<dbReference type="Proteomes" id="UP000799772">
    <property type="component" value="Unassembled WGS sequence"/>
</dbReference>
<sequence>MSSSKWSTLDKDGNSVLVLHMGLSEYFDDERLSDLIIRSRTKAYKAHKIVMCCGSIFFRNALKGPFKEANHGEIDLTHKDPAIVFSLMRFMYCGSYKLPNDVSHIGFHAAMYALGDEYGIDTLRHFALRQYTDMIQRHCFNVGELLCIVPSICGLLLPQDSSLRDPLAEQIAEEFPIVFEIFQHTNFKMQLDCAQFTLKEILDACPESAVAFGLASSHRISEMWPVYYSRDNDEDGKGRCMRCKNSSKENKNGSKEFKEAYEETYCHNCRHGFAKGAALDDWDVFFENMKRAMGLDTLENNKLPQYEDWDEYVKLRDEEYEASKVVDDGLPLFDSWPDYLPVVQPHGFKIINSENTPRNDRGIRRCRREYRRSPRWCPRGCCGCESCHGRFRDWERKRTSWIQDFLYEPMKEDPPIVEGAIPFYYGRFFNCEAGRKYNDDDWGAPEGSAWE</sequence>
<reference evidence="2" key="1">
    <citation type="journal article" date="2020" name="Stud. Mycol.">
        <title>101 Dothideomycetes genomes: a test case for predicting lifestyles and emergence of pathogens.</title>
        <authorList>
            <person name="Haridas S."/>
            <person name="Albert R."/>
            <person name="Binder M."/>
            <person name="Bloem J."/>
            <person name="Labutti K."/>
            <person name="Salamov A."/>
            <person name="Andreopoulos B."/>
            <person name="Baker S."/>
            <person name="Barry K."/>
            <person name="Bills G."/>
            <person name="Bluhm B."/>
            <person name="Cannon C."/>
            <person name="Castanera R."/>
            <person name="Culley D."/>
            <person name="Daum C."/>
            <person name="Ezra D."/>
            <person name="Gonzalez J."/>
            <person name="Henrissat B."/>
            <person name="Kuo A."/>
            <person name="Liang C."/>
            <person name="Lipzen A."/>
            <person name="Lutzoni F."/>
            <person name="Magnuson J."/>
            <person name="Mondo S."/>
            <person name="Nolan M."/>
            <person name="Ohm R."/>
            <person name="Pangilinan J."/>
            <person name="Park H.-J."/>
            <person name="Ramirez L."/>
            <person name="Alfaro M."/>
            <person name="Sun H."/>
            <person name="Tritt A."/>
            <person name="Yoshinaga Y."/>
            <person name="Zwiers L.-H."/>
            <person name="Turgeon B."/>
            <person name="Goodwin S."/>
            <person name="Spatafora J."/>
            <person name="Crous P."/>
            <person name="Grigoriev I."/>
        </authorList>
    </citation>
    <scope>NUCLEOTIDE SEQUENCE</scope>
    <source>
        <strain evidence="2">CBS 133067</strain>
    </source>
</reference>
<dbReference type="InterPro" id="IPR000210">
    <property type="entry name" value="BTB/POZ_dom"/>
</dbReference>
<accession>A0A9P4I6P1</accession>
<dbReference type="AlphaFoldDB" id="A0A9P4I6P1"/>
<dbReference type="SUPFAM" id="SSF54695">
    <property type="entry name" value="POZ domain"/>
    <property type="match status" value="1"/>
</dbReference>
<dbReference type="EMBL" id="ML978134">
    <property type="protein sequence ID" value="KAF2094458.1"/>
    <property type="molecule type" value="Genomic_DNA"/>
</dbReference>
<protein>
    <recommendedName>
        <fullName evidence="1">BTB domain-containing protein</fullName>
    </recommendedName>
</protein>
<keyword evidence="3" id="KW-1185">Reference proteome</keyword>
<comment type="caution">
    <text evidence="2">The sequence shown here is derived from an EMBL/GenBank/DDBJ whole genome shotgun (WGS) entry which is preliminary data.</text>
</comment>
<evidence type="ECO:0000259" key="1">
    <source>
        <dbReference type="PROSITE" id="PS50097"/>
    </source>
</evidence>
<proteinExistence type="predicted"/>
<gene>
    <name evidence="2" type="ORF">NA57DRAFT_80266</name>
</gene>
<name>A0A9P4I6P1_9PEZI</name>
<dbReference type="Gene3D" id="3.30.710.10">
    <property type="entry name" value="Potassium Channel Kv1.1, Chain A"/>
    <property type="match status" value="1"/>
</dbReference>
<evidence type="ECO:0000313" key="3">
    <source>
        <dbReference type="Proteomes" id="UP000799772"/>
    </source>
</evidence>
<dbReference type="PANTHER" id="PTHR47843:SF5">
    <property type="entry name" value="BTB_POZ DOMAIN PROTEIN"/>
    <property type="match status" value="1"/>
</dbReference>
<dbReference type="CDD" id="cd18186">
    <property type="entry name" value="BTB_POZ_ZBTB_KLHL-like"/>
    <property type="match status" value="1"/>
</dbReference>
<dbReference type="PANTHER" id="PTHR47843">
    <property type="entry name" value="BTB DOMAIN-CONTAINING PROTEIN-RELATED"/>
    <property type="match status" value="1"/>
</dbReference>
<dbReference type="InterPro" id="IPR011333">
    <property type="entry name" value="SKP1/BTB/POZ_sf"/>
</dbReference>
<organism evidence="2 3">
    <name type="scientific">Rhizodiscina lignyota</name>
    <dbReference type="NCBI Taxonomy" id="1504668"/>
    <lineage>
        <taxon>Eukaryota</taxon>
        <taxon>Fungi</taxon>
        <taxon>Dikarya</taxon>
        <taxon>Ascomycota</taxon>
        <taxon>Pezizomycotina</taxon>
        <taxon>Dothideomycetes</taxon>
        <taxon>Pleosporomycetidae</taxon>
        <taxon>Aulographales</taxon>
        <taxon>Rhizodiscinaceae</taxon>
        <taxon>Rhizodiscina</taxon>
    </lineage>
</organism>
<dbReference type="Pfam" id="PF00651">
    <property type="entry name" value="BTB"/>
    <property type="match status" value="1"/>
</dbReference>